<sequence>MKDYTIFYQQLTTPFRSRPQWLKGLVYFNRGMTLFIPIVYGLVLISAFLTEGWKGLLASFFLPAIGFGLLSAIRKRLNQARPYEKWAIQPLLAKDTSGKSMPSRHVFSATVISMCLLYFFWLPGLICLLLSAGLAVVRVIGGVHYPKDVLVGYLCGIFWGALLFLL</sequence>
<feature type="transmembrane region" description="Helical" evidence="1">
    <location>
        <begin position="149"/>
        <end position="165"/>
    </location>
</feature>
<keyword evidence="1" id="KW-1133">Transmembrane helix</keyword>
<dbReference type="EMBL" id="CDMW01000001">
    <property type="protein sequence ID" value="CEL89971.1"/>
    <property type="molecule type" value="Genomic_DNA"/>
</dbReference>
<evidence type="ECO:0000313" key="4">
    <source>
        <dbReference type="Proteomes" id="UP000183504"/>
    </source>
</evidence>
<gene>
    <name evidence="3" type="ORF">SSV_0665</name>
</gene>
<dbReference type="EC" id="3.1.3.4" evidence="3"/>
<dbReference type="RefSeq" id="WP_072073701.1">
    <property type="nucleotide sequence ID" value="NZ_CDMW01000001.1"/>
</dbReference>
<accession>A0A0B7GP20</accession>
<dbReference type="GO" id="GO:0008195">
    <property type="term" value="F:phosphatidate phosphatase activity"/>
    <property type="evidence" value="ECO:0007669"/>
    <property type="project" value="UniProtKB-EC"/>
</dbReference>
<keyword evidence="3" id="KW-0378">Hydrolase</keyword>
<feature type="transmembrane region" description="Helical" evidence="1">
    <location>
        <begin position="106"/>
        <end position="137"/>
    </location>
</feature>
<dbReference type="AlphaFoldDB" id="A0A0B7GP20"/>
<feature type="domain" description="Phosphatidic acid phosphatase type 2/haloperoxidase" evidence="2">
    <location>
        <begin position="54"/>
        <end position="164"/>
    </location>
</feature>
<proteinExistence type="predicted"/>
<organism evidence="3 4">
    <name type="scientific">Streptococcus sanguinis</name>
    <dbReference type="NCBI Taxonomy" id="1305"/>
    <lineage>
        <taxon>Bacteria</taxon>
        <taxon>Bacillati</taxon>
        <taxon>Bacillota</taxon>
        <taxon>Bacilli</taxon>
        <taxon>Lactobacillales</taxon>
        <taxon>Streptococcaceae</taxon>
        <taxon>Streptococcus</taxon>
    </lineage>
</organism>
<name>A0A0B7GP20_STRSA</name>
<dbReference type="SUPFAM" id="SSF48317">
    <property type="entry name" value="Acid phosphatase/Vanadium-dependent haloperoxidase"/>
    <property type="match status" value="1"/>
</dbReference>
<dbReference type="InterPro" id="IPR036938">
    <property type="entry name" value="PAP2/HPO_sf"/>
</dbReference>
<dbReference type="SMART" id="SM00014">
    <property type="entry name" value="acidPPc"/>
    <property type="match status" value="1"/>
</dbReference>
<protein>
    <submittedName>
        <fullName evidence="3">Putative type 2 phosphatidic acid phosphatase</fullName>
        <ecNumber evidence="3">3.1.3.4</ecNumber>
    </submittedName>
</protein>
<dbReference type="Pfam" id="PF01569">
    <property type="entry name" value="PAP2"/>
    <property type="match status" value="1"/>
</dbReference>
<feature type="transmembrane region" description="Helical" evidence="1">
    <location>
        <begin position="25"/>
        <end position="49"/>
    </location>
</feature>
<keyword evidence="1" id="KW-0812">Transmembrane</keyword>
<dbReference type="CDD" id="cd01610">
    <property type="entry name" value="PAP2_like"/>
    <property type="match status" value="1"/>
</dbReference>
<dbReference type="Gene3D" id="1.20.144.10">
    <property type="entry name" value="Phosphatidic acid phosphatase type 2/haloperoxidase"/>
    <property type="match status" value="1"/>
</dbReference>
<feature type="transmembrane region" description="Helical" evidence="1">
    <location>
        <begin position="55"/>
        <end position="73"/>
    </location>
</feature>
<evidence type="ECO:0000259" key="2">
    <source>
        <dbReference type="SMART" id="SM00014"/>
    </source>
</evidence>
<dbReference type="InterPro" id="IPR000326">
    <property type="entry name" value="PAP2/HPO"/>
</dbReference>
<evidence type="ECO:0000313" key="3">
    <source>
        <dbReference type="EMBL" id="CEL89971.1"/>
    </source>
</evidence>
<evidence type="ECO:0000256" key="1">
    <source>
        <dbReference type="SAM" id="Phobius"/>
    </source>
</evidence>
<reference evidence="3 4" key="1">
    <citation type="submission" date="2015-01" db="EMBL/GenBank/DDBJ databases">
        <authorList>
            <person name="Pelicic Vladimir"/>
        </authorList>
    </citation>
    <scope>NUCLEOTIDE SEQUENCE [LARGE SCALE GENOMIC DNA]</scope>
    <source>
        <strain evidence="3 4">2908</strain>
    </source>
</reference>
<keyword evidence="1" id="KW-0472">Membrane</keyword>
<dbReference type="Proteomes" id="UP000183504">
    <property type="component" value="Unassembled WGS sequence"/>
</dbReference>